<proteinExistence type="predicted"/>
<gene>
    <name evidence="1" type="ORF">SteCoe_31173</name>
</gene>
<name>A0A1R2B1X4_9CILI</name>
<accession>A0A1R2B1X4</accession>
<evidence type="ECO:0000313" key="1">
    <source>
        <dbReference type="EMBL" id="OMJ70778.1"/>
    </source>
</evidence>
<sequence>MLGKWVERAKSSANPIKKVSIAKASKFPQTYMSSNLESKIVIVKNYYKTLETPTKRQVHSVHSRSPIKIKPKSRIKFIFRSNSLIKILKHKDPEESLPGKKSSSIFKSNIRYSELEKTKDKIDTKNKFGDILRVRSAKMIMRKSHFIDSKIGALNE</sequence>
<dbReference type="EMBL" id="MPUH01001055">
    <property type="protein sequence ID" value="OMJ70778.1"/>
    <property type="molecule type" value="Genomic_DNA"/>
</dbReference>
<organism evidence="1 2">
    <name type="scientific">Stentor coeruleus</name>
    <dbReference type="NCBI Taxonomy" id="5963"/>
    <lineage>
        <taxon>Eukaryota</taxon>
        <taxon>Sar</taxon>
        <taxon>Alveolata</taxon>
        <taxon>Ciliophora</taxon>
        <taxon>Postciliodesmatophora</taxon>
        <taxon>Heterotrichea</taxon>
        <taxon>Heterotrichida</taxon>
        <taxon>Stentoridae</taxon>
        <taxon>Stentor</taxon>
    </lineage>
</organism>
<keyword evidence="2" id="KW-1185">Reference proteome</keyword>
<reference evidence="1 2" key="1">
    <citation type="submission" date="2016-11" db="EMBL/GenBank/DDBJ databases">
        <title>The macronuclear genome of Stentor coeruleus: a giant cell with tiny introns.</title>
        <authorList>
            <person name="Slabodnick M."/>
            <person name="Ruby J.G."/>
            <person name="Reiff S.B."/>
            <person name="Swart E.C."/>
            <person name="Gosai S."/>
            <person name="Prabakaran S."/>
            <person name="Witkowska E."/>
            <person name="Larue G.E."/>
            <person name="Fisher S."/>
            <person name="Freeman R.M."/>
            <person name="Gunawardena J."/>
            <person name="Chu W."/>
            <person name="Stover N.A."/>
            <person name="Gregory B.D."/>
            <person name="Nowacki M."/>
            <person name="Derisi J."/>
            <person name="Roy S.W."/>
            <person name="Marshall W.F."/>
            <person name="Sood P."/>
        </authorList>
    </citation>
    <scope>NUCLEOTIDE SEQUENCE [LARGE SCALE GENOMIC DNA]</scope>
    <source>
        <strain evidence="1">WM001</strain>
    </source>
</reference>
<comment type="caution">
    <text evidence="1">The sequence shown here is derived from an EMBL/GenBank/DDBJ whole genome shotgun (WGS) entry which is preliminary data.</text>
</comment>
<dbReference type="Proteomes" id="UP000187209">
    <property type="component" value="Unassembled WGS sequence"/>
</dbReference>
<dbReference type="AlphaFoldDB" id="A0A1R2B1X4"/>
<evidence type="ECO:0000313" key="2">
    <source>
        <dbReference type="Proteomes" id="UP000187209"/>
    </source>
</evidence>
<protein>
    <submittedName>
        <fullName evidence="1">Uncharacterized protein</fullName>
    </submittedName>
</protein>